<sequence length="64" mass="7813">MTEDEVEDKYRHAGKLHRYDQDNEWQKRLARVARKWPPPDGLILEIGDYLKLLEDLIYLSMRHF</sequence>
<organism evidence="1 2">
    <name type="scientific">Panicum miliaceum</name>
    <name type="common">Proso millet</name>
    <name type="synonym">Broomcorn millet</name>
    <dbReference type="NCBI Taxonomy" id="4540"/>
    <lineage>
        <taxon>Eukaryota</taxon>
        <taxon>Viridiplantae</taxon>
        <taxon>Streptophyta</taxon>
        <taxon>Embryophyta</taxon>
        <taxon>Tracheophyta</taxon>
        <taxon>Spermatophyta</taxon>
        <taxon>Magnoliopsida</taxon>
        <taxon>Liliopsida</taxon>
        <taxon>Poales</taxon>
        <taxon>Poaceae</taxon>
        <taxon>PACMAD clade</taxon>
        <taxon>Panicoideae</taxon>
        <taxon>Panicodae</taxon>
        <taxon>Paniceae</taxon>
        <taxon>Panicinae</taxon>
        <taxon>Panicum</taxon>
        <taxon>Panicum sect. Panicum</taxon>
    </lineage>
</organism>
<dbReference type="OrthoDB" id="690137at2759"/>
<evidence type="ECO:0000313" key="2">
    <source>
        <dbReference type="Proteomes" id="UP000275267"/>
    </source>
</evidence>
<gene>
    <name evidence="1" type="ORF">C2845_PM07G38100</name>
</gene>
<proteinExistence type="predicted"/>
<dbReference type="Proteomes" id="UP000275267">
    <property type="component" value="Unassembled WGS sequence"/>
</dbReference>
<accession>A0A3L6SQ45</accession>
<dbReference type="EMBL" id="PQIB02000004">
    <property type="protein sequence ID" value="RLN24215.1"/>
    <property type="molecule type" value="Genomic_DNA"/>
</dbReference>
<dbReference type="AlphaFoldDB" id="A0A3L6SQ45"/>
<name>A0A3L6SQ45_PANMI</name>
<keyword evidence="2" id="KW-1185">Reference proteome</keyword>
<evidence type="ECO:0000313" key="1">
    <source>
        <dbReference type="EMBL" id="RLN24215.1"/>
    </source>
</evidence>
<reference evidence="2" key="1">
    <citation type="journal article" date="2019" name="Nat. Commun.">
        <title>The genome of broomcorn millet.</title>
        <authorList>
            <person name="Zou C."/>
            <person name="Miki D."/>
            <person name="Li D."/>
            <person name="Tang Q."/>
            <person name="Xiao L."/>
            <person name="Rajput S."/>
            <person name="Deng P."/>
            <person name="Jia W."/>
            <person name="Huang R."/>
            <person name="Zhang M."/>
            <person name="Sun Y."/>
            <person name="Hu J."/>
            <person name="Fu X."/>
            <person name="Schnable P.S."/>
            <person name="Li F."/>
            <person name="Zhang H."/>
            <person name="Feng B."/>
            <person name="Zhu X."/>
            <person name="Liu R."/>
            <person name="Schnable J.C."/>
            <person name="Zhu J.-K."/>
            <person name="Zhang H."/>
        </authorList>
    </citation>
    <scope>NUCLEOTIDE SEQUENCE [LARGE SCALE GENOMIC DNA]</scope>
</reference>
<comment type="caution">
    <text evidence="1">The sequence shown here is derived from an EMBL/GenBank/DDBJ whole genome shotgun (WGS) entry which is preliminary data.</text>
</comment>
<protein>
    <submittedName>
        <fullName evidence="1">Uncharacterized protein</fullName>
    </submittedName>
</protein>